<dbReference type="InterPro" id="IPR029039">
    <property type="entry name" value="Flavoprotein-like_sf"/>
</dbReference>
<dbReference type="OrthoDB" id="9801479at2"/>
<dbReference type="AlphaFoldDB" id="A0A4R6AD58"/>
<accession>A0A4R6AD58</accession>
<evidence type="ECO:0000256" key="4">
    <source>
        <dbReference type="ARBA" id="ARBA00023002"/>
    </source>
</evidence>
<keyword evidence="3" id="KW-0288">FMN</keyword>
<evidence type="ECO:0000256" key="2">
    <source>
        <dbReference type="ARBA" id="ARBA00022630"/>
    </source>
</evidence>
<keyword evidence="2" id="KW-0285">Flavoprotein</keyword>
<dbReference type="EMBL" id="SNAA01000010">
    <property type="protein sequence ID" value="TDL79326.1"/>
    <property type="molecule type" value="Genomic_DNA"/>
</dbReference>
<protein>
    <submittedName>
        <fullName evidence="6">NAD(P)H:quinone oxidoreductase</fullName>
        <ecNumber evidence="6">1.6.5.2</ecNumber>
    </submittedName>
</protein>
<keyword evidence="7" id="KW-1185">Reference proteome</keyword>
<dbReference type="GO" id="GO:0003955">
    <property type="term" value="F:NAD(P)H dehydrogenase (quinone) activity"/>
    <property type="evidence" value="ECO:0007669"/>
    <property type="project" value="UniProtKB-EC"/>
</dbReference>
<dbReference type="Proteomes" id="UP000295701">
    <property type="component" value="Unassembled WGS sequence"/>
</dbReference>
<dbReference type="Gene3D" id="3.40.50.360">
    <property type="match status" value="1"/>
</dbReference>
<evidence type="ECO:0000256" key="1">
    <source>
        <dbReference type="ARBA" id="ARBA00006961"/>
    </source>
</evidence>
<dbReference type="InterPro" id="IPR005025">
    <property type="entry name" value="FMN_Rdtase-like_dom"/>
</dbReference>
<dbReference type="PANTHER" id="PTHR30546">
    <property type="entry name" value="FLAVODOXIN-RELATED PROTEIN WRBA-RELATED"/>
    <property type="match status" value="1"/>
</dbReference>
<feature type="domain" description="Flavodoxin-like" evidence="5">
    <location>
        <begin position="5"/>
        <end position="189"/>
    </location>
</feature>
<dbReference type="InterPro" id="IPR010089">
    <property type="entry name" value="Flavoprotein_WrbA-like"/>
</dbReference>
<name>A0A4R6AD58_9RHOB</name>
<dbReference type="Pfam" id="PF03358">
    <property type="entry name" value="FMN_red"/>
    <property type="match status" value="1"/>
</dbReference>
<reference evidence="6 7" key="1">
    <citation type="submission" date="2019-03" db="EMBL/GenBank/DDBJ databases">
        <title>Primorskyibacter sp. SS33 isolated from sediments.</title>
        <authorList>
            <person name="Xunke S."/>
        </authorList>
    </citation>
    <scope>NUCLEOTIDE SEQUENCE [LARGE SCALE GENOMIC DNA]</scope>
    <source>
        <strain evidence="6 7">SS33</strain>
    </source>
</reference>
<dbReference type="NCBIfam" id="NF002999">
    <property type="entry name" value="PRK03767.1"/>
    <property type="match status" value="1"/>
</dbReference>
<dbReference type="RefSeq" id="WP_133396915.1">
    <property type="nucleotide sequence ID" value="NZ_SNAA01000010.1"/>
</dbReference>
<dbReference type="PANTHER" id="PTHR30546:SF23">
    <property type="entry name" value="FLAVOPROTEIN-LIKE PROTEIN YCP4-RELATED"/>
    <property type="match status" value="1"/>
</dbReference>
<dbReference type="NCBIfam" id="TIGR01755">
    <property type="entry name" value="flav_wrbA"/>
    <property type="match status" value="1"/>
</dbReference>
<dbReference type="GO" id="GO:0016020">
    <property type="term" value="C:membrane"/>
    <property type="evidence" value="ECO:0007669"/>
    <property type="project" value="TreeGrafter"/>
</dbReference>
<comment type="similarity">
    <text evidence="1">Belongs to the WrbA family.</text>
</comment>
<evidence type="ECO:0000256" key="3">
    <source>
        <dbReference type="ARBA" id="ARBA00022643"/>
    </source>
</evidence>
<evidence type="ECO:0000259" key="5">
    <source>
        <dbReference type="PROSITE" id="PS50902"/>
    </source>
</evidence>
<proteinExistence type="inferred from homology"/>
<dbReference type="SUPFAM" id="SSF52218">
    <property type="entry name" value="Flavoproteins"/>
    <property type="match status" value="1"/>
</dbReference>
<keyword evidence="4 6" id="KW-0560">Oxidoreductase</keyword>
<evidence type="ECO:0000313" key="7">
    <source>
        <dbReference type="Proteomes" id="UP000295701"/>
    </source>
</evidence>
<dbReference type="EC" id="1.6.5.2" evidence="6"/>
<evidence type="ECO:0000313" key="6">
    <source>
        <dbReference type="EMBL" id="TDL79326.1"/>
    </source>
</evidence>
<gene>
    <name evidence="6" type="primary">wrbA</name>
    <name evidence="6" type="ORF">E2L08_09870</name>
</gene>
<organism evidence="6 7">
    <name type="scientific">Palleronia sediminis</name>
    <dbReference type="NCBI Taxonomy" id="2547833"/>
    <lineage>
        <taxon>Bacteria</taxon>
        <taxon>Pseudomonadati</taxon>
        <taxon>Pseudomonadota</taxon>
        <taxon>Alphaproteobacteria</taxon>
        <taxon>Rhodobacterales</taxon>
        <taxon>Roseobacteraceae</taxon>
        <taxon>Palleronia</taxon>
    </lineage>
</organism>
<comment type="caution">
    <text evidence="6">The sequence shown here is derived from an EMBL/GenBank/DDBJ whole genome shotgun (WGS) entry which is preliminary data.</text>
</comment>
<dbReference type="InterPro" id="IPR008254">
    <property type="entry name" value="Flavodoxin/NO_synth"/>
</dbReference>
<dbReference type="FunFam" id="3.40.50.360:FF:000001">
    <property type="entry name" value="NAD(P)H dehydrogenase (Quinone) FQR1-like"/>
    <property type="match status" value="1"/>
</dbReference>
<dbReference type="GO" id="GO:0010181">
    <property type="term" value="F:FMN binding"/>
    <property type="evidence" value="ECO:0007669"/>
    <property type="project" value="InterPro"/>
</dbReference>
<dbReference type="PROSITE" id="PS50902">
    <property type="entry name" value="FLAVODOXIN_LIKE"/>
    <property type="match status" value="1"/>
</dbReference>
<sequence>MTVKLAIVYYSSYGTNHQMASIAAEAAKAAGAEVRLLKAPETAPAEVVAGTDAWAAQAERSSDVPDATPEDMEWANAYLISAPTRFGVMASQMRAFIDTLGGVWFKGGLAGKPVSAMTSAQNTHGGQETTLGSFYTTVMHWGGFVVAPGYTDEVIYKTGGNPYGYSHTVGAEFTDEVKTAIGHQARRLVEVAEKLNRSDG</sequence>